<feature type="region of interest" description="Disordered" evidence="1">
    <location>
        <begin position="36"/>
        <end position="62"/>
    </location>
</feature>
<proteinExistence type="predicted"/>
<dbReference type="AlphaFoldDB" id="A0A0Q3HQB1"/>
<protein>
    <submittedName>
        <fullName evidence="2">Uncharacterized protein</fullName>
    </submittedName>
</protein>
<name>A0A0Q3HQB1_9FLAO</name>
<organism evidence="2 3">
    <name type="scientific">Chryseobacterium aquaticum</name>
    <dbReference type="NCBI Taxonomy" id="452084"/>
    <lineage>
        <taxon>Bacteria</taxon>
        <taxon>Pseudomonadati</taxon>
        <taxon>Bacteroidota</taxon>
        <taxon>Flavobacteriia</taxon>
        <taxon>Flavobacteriales</taxon>
        <taxon>Weeksellaceae</taxon>
        <taxon>Chryseobacterium group</taxon>
        <taxon>Chryseobacterium</taxon>
    </lineage>
</organism>
<evidence type="ECO:0000313" key="3">
    <source>
        <dbReference type="Proteomes" id="UP000051682"/>
    </source>
</evidence>
<accession>A0A0Q3HQB1</accession>
<dbReference type="EMBL" id="LLYZ01000009">
    <property type="protein sequence ID" value="KQK24943.1"/>
    <property type="molecule type" value="Genomic_DNA"/>
</dbReference>
<comment type="caution">
    <text evidence="2">The sequence shown here is derived from an EMBL/GenBank/DDBJ whole genome shotgun (WGS) entry which is preliminary data.</text>
</comment>
<gene>
    <name evidence="2" type="ORF">AR438_13520</name>
</gene>
<dbReference type="Proteomes" id="UP000051682">
    <property type="component" value="Unassembled WGS sequence"/>
</dbReference>
<dbReference type="RefSeq" id="WP_056016087.1">
    <property type="nucleotide sequence ID" value="NZ_LLYZ01000009.1"/>
</dbReference>
<reference evidence="2 3" key="1">
    <citation type="submission" date="2015-10" db="EMBL/GenBank/DDBJ databases">
        <title>Chryseobacterium aquaticum genome.</title>
        <authorList>
            <person name="Newman J.D."/>
            <person name="Ferguson M.B."/>
            <person name="Miller J.R."/>
        </authorList>
    </citation>
    <scope>NUCLEOTIDE SEQUENCE [LARGE SCALE GENOMIC DNA]</scope>
    <source>
        <strain evidence="2 3">KCTC 12483</strain>
    </source>
</reference>
<dbReference type="STRING" id="452084.AR438_13520"/>
<keyword evidence="3" id="KW-1185">Reference proteome</keyword>
<sequence length="62" mass="6778">MHELLGHGVMSAFNVLPQLNNANAIRMTNLIRRIMNSNSPSWDGSNHSGGPITTPQNLPLIK</sequence>
<evidence type="ECO:0000313" key="2">
    <source>
        <dbReference type="EMBL" id="KQK24943.1"/>
    </source>
</evidence>
<evidence type="ECO:0000256" key="1">
    <source>
        <dbReference type="SAM" id="MobiDB-lite"/>
    </source>
</evidence>